<feature type="transmembrane region" description="Helical" evidence="1">
    <location>
        <begin position="89"/>
        <end position="119"/>
    </location>
</feature>
<evidence type="ECO:0000256" key="1">
    <source>
        <dbReference type="SAM" id="Phobius"/>
    </source>
</evidence>
<feature type="transmembrane region" description="Helical" evidence="1">
    <location>
        <begin position="28"/>
        <end position="48"/>
    </location>
</feature>
<dbReference type="PANTHER" id="PTHR30199:SF0">
    <property type="entry name" value="INNER MEMBRANE PROTEIN YDCO"/>
    <property type="match status" value="1"/>
</dbReference>
<feature type="transmembrane region" description="Helical" evidence="1">
    <location>
        <begin position="330"/>
        <end position="349"/>
    </location>
</feature>
<dbReference type="AlphaFoldDB" id="A0A1G8EDA4"/>
<name>A0A1G8EDA4_9BACI</name>
<feature type="transmembrane region" description="Helical" evidence="1">
    <location>
        <begin position="131"/>
        <end position="153"/>
    </location>
</feature>
<sequence length="419" mass="43818">MTENKVGFQNGVSDFISDINPRNTGTGMAAGIFGLSAGVVMISAGQAAGLNPNFIIAWVTGQFLLCGLFGIFIPTYYRQPIPMATSIPGALLFTAVIPSVGLGPALGATLIAGVLSFIIGKSGLMGKLIHYIPSPIIMGMVGGVLLSFGLGMITPLENAFIPAILMISAFFIVTKYLPKFPAVLGALMIGLLYIFISDISFTGVEFVVNYPSFVLPEFTLSAFLAYGLPLTIILIGMETPAGVGLLKSVGFKQVPTNGITSANGIGTIVGSFFNLHSLCIAAPMTGICSSPESGKLEARWVSAVIVGIIFFVAAPFYGILVSLLEITPGFIPAIIAGLALMSVLITTIGGSLGASNYKMGALIAFLTAASDITLLGIGSSFWALVFGVVVSLFIETADFKQQKFERYDKNGEESVQMAK</sequence>
<dbReference type="GO" id="GO:0042925">
    <property type="term" value="F:benzoate transmembrane transporter activity"/>
    <property type="evidence" value="ECO:0007669"/>
    <property type="project" value="InterPro"/>
</dbReference>
<evidence type="ECO:0000313" key="3">
    <source>
        <dbReference type="Proteomes" id="UP000199163"/>
    </source>
</evidence>
<accession>A0A1G8EDA4</accession>
<dbReference type="InterPro" id="IPR004711">
    <property type="entry name" value="Benzoate_Transporter"/>
</dbReference>
<gene>
    <name evidence="2" type="ORF">SAMN05192534_10946</name>
</gene>
<feature type="transmembrane region" description="Helical" evidence="1">
    <location>
        <begin position="55"/>
        <end position="77"/>
    </location>
</feature>
<proteinExistence type="predicted"/>
<dbReference type="OrthoDB" id="9813854at2"/>
<protein>
    <submittedName>
        <fullName evidence="2">Benzoate membrane transport protein</fullName>
    </submittedName>
</protein>
<keyword evidence="1" id="KW-0472">Membrane</keyword>
<organism evidence="2 3">
    <name type="scientific">Alteribacillus persepolensis</name>
    <dbReference type="NCBI Taxonomy" id="568899"/>
    <lineage>
        <taxon>Bacteria</taxon>
        <taxon>Bacillati</taxon>
        <taxon>Bacillota</taxon>
        <taxon>Bacilli</taxon>
        <taxon>Bacillales</taxon>
        <taxon>Bacillaceae</taxon>
        <taxon>Alteribacillus</taxon>
    </lineage>
</organism>
<dbReference type="RefSeq" id="WP_091273144.1">
    <property type="nucleotide sequence ID" value="NZ_FNDK01000009.1"/>
</dbReference>
<feature type="transmembrane region" description="Helical" evidence="1">
    <location>
        <begin position="361"/>
        <end position="394"/>
    </location>
</feature>
<dbReference type="GO" id="GO:0005886">
    <property type="term" value="C:plasma membrane"/>
    <property type="evidence" value="ECO:0007669"/>
    <property type="project" value="TreeGrafter"/>
</dbReference>
<feature type="transmembrane region" description="Helical" evidence="1">
    <location>
        <begin position="159"/>
        <end position="177"/>
    </location>
</feature>
<dbReference type="Proteomes" id="UP000199163">
    <property type="component" value="Unassembled WGS sequence"/>
</dbReference>
<evidence type="ECO:0000313" key="2">
    <source>
        <dbReference type="EMBL" id="SDH67925.1"/>
    </source>
</evidence>
<dbReference type="EMBL" id="FNDK01000009">
    <property type="protein sequence ID" value="SDH67925.1"/>
    <property type="molecule type" value="Genomic_DNA"/>
</dbReference>
<feature type="transmembrane region" description="Helical" evidence="1">
    <location>
        <begin position="300"/>
        <end position="324"/>
    </location>
</feature>
<dbReference type="STRING" id="568899.SAMN05192534_10946"/>
<feature type="transmembrane region" description="Helical" evidence="1">
    <location>
        <begin position="218"/>
        <end position="237"/>
    </location>
</feature>
<keyword evidence="3" id="KW-1185">Reference proteome</keyword>
<reference evidence="2 3" key="1">
    <citation type="submission" date="2016-10" db="EMBL/GenBank/DDBJ databases">
        <authorList>
            <person name="de Groot N.N."/>
        </authorList>
    </citation>
    <scope>NUCLEOTIDE SEQUENCE [LARGE SCALE GENOMIC DNA]</scope>
    <source>
        <strain evidence="2 3">DSM 21632</strain>
    </source>
</reference>
<keyword evidence="1" id="KW-1133">Transmembrane helix</keyword>
<dbReference type="PANTHER" id="PTHR30199">
    <property type="entry name" value="MFS FAMILY TRANSPORTER, PREDICTED SUBSTRATE BENZOATE"/>
    <property type="match status" value="1"/>
</dbReference>
<keyword evidence="1" id="KW-0812">Transmembrane</keyword>
<feature type="transmembrane region" description="Helical" evidence="1">
    <location>
        <begin position="184"/>
        <end position="206"/>
    </location>
</feature>
<dbReference type="Pfam" id="PF03594">
    <property type="entry name" value="BenE"/>
    <property type="match status" value="1"/>
</dbReference>